<evidence type="ECO:0000256" key="3">
    <source>
        <dbReference type="ARBA" id="ARBA00022679"/>
    </source>
</evidence>
<comment type="similarity">
    <text evidence="1">Belongs to the UDP-glycosyltransferase family.</text>
</comment>
<dbReference type="PANTHER" id="PTHR48047">
    <property type="entry name" value="GLYCOSYLTRANSFERASE"/>
    <property type="match status" value="1"/>
</dbReference>
<dbReference type="FunFam" id="3.40.50.2000:FF:000071">
    <property type="entry name" value="Glycosyltransferase"/>
    <property type="match status" value="1"/>
</dbReference>
<evidence type="ECO:0000256" key="2">
    <source>
        <dbReference type="ARBA" id="ARBA00022676"/>
    </source>
</evidence>
<dbReference type="CDD" id="cd03784">
    <property type="entry name" value="GT1_Gtf-like"/>
    <property type="match status" value="1"/>
</dbReference>
<dbReference type="AlphaFoldDB" id="A0A835IMJ2"/>
<keyword evidence="5" id="KW-1185">Reference proteome</keyword>
<sequence>MGSDYQLHIFFFPFMAHGHSIPIIDMARLFAARGTKSTIITTPLNAYFFSDTLDRDRQKGLDISLQVIQFPSAQVGLPEGCESVESITTIDMLVNFFEATTKLQQPFEQLLKKHQPDCIISDMFFHWTTELASKHGIARLVFHGMSYFPLSLFENIKRYAPYENIASDSDVFVVPGLPDQIEMTKAQLPDHIVARNAISDMMEVINETELKSFGIVVNTFYELEPAYAEYYKNEMGRRAWNIGPVSLYNINIVDKATRGQKSSIDEHCCLQWLDDKKPNSVLYVCYGSCSRFSSNQLLEIAMGLEASEIPFIWVIKTPRNNEKEQFLPTGFEQRMKGTGLLIRDWAPQVLILDHPAIGGFMTHCGWNSTLEGVSAGVTFITWPVFADQFNNEKFITQVLKIGISAGNEVWNSWVEPENVMVKREMIEKVVTQLMSHGEEADEMRNRAKELGEIAKRTVEEGGSSYTNLTDLIEKLREHKSIHTSQRSKEKAINK</sequence>
<organism evidence="4 5">
    <name type="scientific">Coptis chinensis</name>
    <dbReference type="NCBI Taxonomy" id="261450"/>
    <lineage>
        <taxon>Eukaryota</taxon>
        <taxon>Viridiplantae</taxon>
        <taxon>Streptophyta</taxon>
        <taxon>Embryophyta</taxon>
        <taxon>Tracheophyta</taxon>
        <taxon>Spermatophyta</taxon>
        <taxon>Magnoliopsida</taxon>
        <taxon>Ranunculales</taxon>
        <taxon>Ranunculaceae</taxon>
        <taxon>Coptidoideae</taxon>
        <taxon>Coptis</taxon>
    </lineage>
</organism>
<dbReference type="Proteomes" id="UP000631114">
    <property type="component" value="Unassembled WGS sequence"/>
</dbReference>
<evidence type="ECO:0000313" key="5">
    <source>
        <dbReference type="Proteomes" id="UP000631114"/>
    </source>
</evidence>
<dbReference type="GO" id="GO:0035251">
    <property type="term" value="F:UDP-glucosyltransferase activity"/>
    <property type="evidence" value="ECO:0007669"/>
    <property type="project" value="TreeGrafter"/>
</dbReference>
<keyword evidence="2" id="KW-0328">Glycosyltransferase</keyword>
<evidence type="ECO:0000313" key="4">
    <source>
        <dbReference type="EMBL" id="KAF9619257.1"/>
    </source>
</evidence>
<dbReference type="Gene3D" id="3.40.50.2000">
    <property type="entry name" value="Glycogen Phosphorylase B"/>
    <property type="match status" value="2"/>
</dbReference>
<name>A0A835IMJ2_9MAGN</name>
<protein>
    <submittedName>
        <fullName evidence="4">Uncharacterized protein</fullName>
    </submittedName>
</protein>
<dbReference type="InterPro" id="IPR002213">
    <property type="entry name" value="UDP_glucos_trans"/>
</dbReference>
<keyword evidence="3" id="KW-0808">Transferase</keyword>
<dbReference type="EMBL" id="JADFTS010000002">
    <property type="protein sequence ID" value="KAF9619257.1"/>
    <property type="molecule type" value="Genomic_DNA"/>
</dbReference>
<dbReference type="SUPFAM" id="SSF53756">
    <property type="entry name" value="UDP-Glycosyltransferase/glycogen phosphorylase"/>
    <property type="match status" value="1"/>
</dbReference>
<dbReference type="Pfam" id="PF00201">
    <property type="entry name" value="UDPGT"/>
    <property type="match status" value="1"/>
</dbReference>
<dbReference type="PANTHER" id="PTHR48047:SF45">
    <property type="entry name" value="SCOPOLETIN GLUCOSYLTRANSFERASE-LIKE"/>
    <property type="match status" value="1"/>
</dbReference>
<proteinExistence type="inferred from homology"/>
<comment type="caution">
    <text evidence="4">The sequence shown here is derived from an EMBL/GenBank/DDBJ whole genome shotgun (WGS) entry which is preliminary data.</text>
</comment>
<dbReference type="OrthoDB" id="5835829at2759"/>
<accession>A0A835IMJ2</accession>
<dbReference type="FunFam" id="3.40.50.2000:FF:000047">
    <property type="entry name" value="Glycosyltransferase"/>
    <property type="match status" value="1"/>
</dbReference>
<reference evidence="4 5" key="1">
    <citation type="submission" date="2020-10" db="EMBL/GenBank/DDBJ databases">
        <title>The Coptis chinensis genome and diversification of protoberbering-type alkaloids.</title>
        <authorList>
            <person name="Wang B."/>
            <person name="Shu S."/>
            <person name="Song C."/>
            <person name="Liu Y."/>
        </authorList>
    </citation>
    <scope>NUCLEOTIDE SEQUENCE [LARGE SCALE GENOMIC DNA]</scope>
    <source>
        <strain evidence="4">HL-2020</strain>
        <tissue evidence="4">Leaf</tissue>
    </source>
</reference>
<evidence type="ECO:0000256" key="1">
    <source>
        <dbReference type="ARBA" id="ARBA00009995"/>
    </source>
</evidence>
<gene>
    <name evidence="4" type="ORF">IFM89_005811</name>
</gene>